<name>A0A497ET20_9CREN</name>
<dbReference type="PANTHER" id="PTHR30038:SF7">
    <property type="entry name" value="TUNGSTEN-CONTAINING GLYCERALDEHYDE-3-PHOSPHATE:FERREDOXIN OXIDOREDUCTASE"/>
    <property type="match status" value="1"/>
</dbReference>
<dbReference type="SUPFAM" id="SSF48310">
    <property type="entry name" value="Aldehyde ferredoxin oxidoreductase, C-terminal domains"/>
    <property type="match status" value="1"/>
</dbReference>
<dbReference type="Pfam" id="PF01314">
    <property type="entry name" value="AFOR_C"/>
    <property type="match status" value="1"/>
</dbReference>
<sequence length="277" mass="31762">SLVDAMGFDAIEFGNTAAWIFELLYRGLLKPEELGVGGVPRFDHNRFYGNCVEESRVNAEIMKKLTWSVGFGEGELAKVIGLGVRRAAKRLDELYPDRVKEARFEDYAVYVPMGADGSMTPAMYWGAGNYMPMPVVGKYLTEYGWVFAEPEDMAKRALDRAVKELYSDNTGMCRFHRGWGEKHLAKLVEEAYGVPFDYDSHNKEVLRKFVEYDNKAGYTPRFWESAKVVGLLASAAREFGFPAWFERVQKEGAEAAREYWQRFVRAFEELLSVKWKM</sequence>
<dbReference type="Proteomes" id="UP000278475">
    <property type="component" value="Unassembled WGS sequence"/>
</dbReference>
<dbReference type="GO" id="GO:0051536">
    <property type="term" value="F:iron-sulfur cluster binding"/>
    <property type="evidence" value="ECO:0007669"/>
    <property type="project" value="InterPro"/>
</dbReference>
<dbReference type="EMBL" id="QMQV01000004">
    <property type="protein sequence ID" value="RLE50503.1"/>
    <property type="molecule type" value="Genomic_DNA"/>
</dbReference>
<feature type="domain" description="Aldehyde ferredoxin oxidoreductase C-terminal" evidence="1">
    <location>
        <begin position="2"/>
        <end position="201"/>
    </location>
</feature>
<reference evidence="2 3" key="1">
    <citation type="submission" date="2018-06" db="EMBL/GenBank/DDBJ databases">
        <title>Extensive metabolic versatility and redundancy in microbially diverse, dynamic hydrothermal sediments.</title>
        <authorList>
            <person name="Dombrowski N."/>
            <person name="Teske A."/>
            <person name="Baker B.J."/>
        </authorList>
    </citation>
    <scope>NUCLEOTIDE SEQUENCE [LARGE SCALE GENOMIC DNA]</scope>
    <source>
        <strain evidence="2">B66_G16</strain>
    </source>
</reference>
<dbReference type="InterPro" id="IPR036021">
    <property type="entry name" value="Tungsten_al_ferr_oxy-like_C"/>
</dbReference>
<evidence type="ECO:0000313" key="2">
    <source>
        <dbReference type="EMBL" id="RLE50503.1"/>
    </source>
</evidence>
<dbReference type="GO" id="GO:0009055">
    <property type="term" value="F:electron transfer activity"/>
    <property type="evidence" value="ECO:0007669"/>
    <property type="project" value="InterPro"/>
</dbReference>
<accession>A0A497ET20</accession>
<organism evidence="2 3">
    <name type="scientific">Thermoproteota archaeon</name>
    <dbReference type="NCBI Taxonomy" id="2056631"/>
    <lineage>
        <taxon>Archaea</taxon>
        <taxon>Thermoproteota</taxon>
    </lineage>
</organism>
<protein>
    <submittedName>
        <fullName evidence="2">Glyceraldehyde-3-phosphate:ferredoxin oxidoreductase</fullName>
    </submittedName>
</protein>
<feature type="non-terminal residue" evidence="2">
    <location>
        <position position="1"/>
    </location>
</feature>
<dbReference type="InterPro" id="IPR001203">
    <property type="entry name" value="OxRdtase_Ald_Fedxn_C"/>
</dbReference>
<evidence type="ECO:0000259" key="1">
    <source>
        <dbReference type="Pfam" id="PF01314"/>
    </source>
</evidence>
<dbReference type="Gene3D" id="1.10.569.10">
    <property type="entry name" value="Aldehyde Ferredoxin Oxidoreductase Protein, subunit A, domain 2"/>
    <property type="match status" value="1"/>
</dbReference>
<dbReference type="InterPro" id="IPR013984">
    <property type="entry name" value="Ald_Fedxn_OxRdtase_dom2"/>
</dbReference>
<dbReference type="InterPro" id="IPR051919">
    <property type="entry name" value="W-dependent_AOR"/>
</dbReference>
<dbReference type="PANTHER" id="PTHR30038">
    <property type="entry name" value="ALDEHYDE FERREDOXIN OXIDOREDUCTASE"/>
    <property type="match status" value="1"/>
</dbReference>
<dbReference type="AlphaFoldDB" id="A0A497ET20"/>
<dbReference type="GO" id="GO:0016625">
    <property type="term" value="F:oxidoreductase activity, acting on the aldehyde or oxo group of donors, iron-sulfur protein as acceptor"/>
    <property type="evidence" value="ECO:0007669"/>
    <property type="project" value="InterPro"/>
</dbReference>
<comment type="caution">
    <text evidence="2">The sequence shown here is derived from an EMBL/GenBank/DDBJ whole genome shotgun (WGS) entry which is preliminary data.</text>
</comment>
<gene>
    <name evidence="2" type="ORF">DRJ31_00855</name>
</gene>
<proteinExistence type="predicted"/>
<evidence type="ECO:0000313" key="3">
    <source>
        <dbReference type="Proteomes" id="UP000278475"/>
    </source>
</evidence>